<evidence type="ECO:0000313" key="3">
    <source>
        <dbReference type="Proteomes" id="UP001178281"/>
    </source>
</evidence>
<evidence type="ECO:0000313" key="2">
    <source>
        <dbReference type="EMBL" id="MDP0396730.1"/>
    </source>
</evidence>
<organism evidence="2 3">
    <name type="scientific">Tsukamurella strandjordii</name>
    <dbReference type="NCBI Taxonomy" id="147577"/>
    <lineage>
        <taxon>Bacteria</taxon>
        <taxon>Bacillati</taxon>
        <taxon>Actinomycetota</taxon>
        <taxon>Actinomycetes</taxon>
        <taxon>Mycobacteriales</taxon>
        <taxon>Tsukamurellaceae</taxon>
        <taxon>Tsukamurella</taxon>
    </lineage>
</organism>
<dbReference type="InterPro" id="IPR036170">
    <property type="entry name" value="YezG-like_sf"/>
</dbReference>
<name>A0AA90N8E0_9ACTN</name>
<dbReference type="EMBL" id="JAUTIX010000001">
    <property type="protein sequence ID" value="MDP0396730.1"/>
    <property type="molecule type" value="Genomic_DNA"/>
</dbReference>
<keyword evidence="3" id="KW-1185">Reference proteome</keyword>
<reference evidence="2" key="1">
    <citation type="submission" date="2023-08" db="EMBL/GenBank/DDBJ databases">
        <title>The draft genome of Tsukamurella strandjordii strain 050030.</title>
        <authorList>
            <person name="Zhao F."/>
            <person name="Feng Y."/>
            <person name="Zong Z."/>
        </authorList>
    </citation>
    <scope>NUCLEOTIDE SEQUENCE</scope>
    <source>
        <strain evidence="2">050030</strain>
    </source>
</reference>
<evidence type="ECO:0000256" key="1">
    <source>
        <dbReference type="SAM" id="MobiDB-lite"/>
    </source>
</evidence>
<proteinExistence type="predicted"/>
<evidence type="ECO:0008006" key="4">
    <source>
        <dbReference type="Google" id="ProtNLM"/>
    </source>
</evidence>
<feature type="region of interest" description="Disordered" evidence="1">
    <location>
        <begin position="100"/>
        <end position="139"/>
    </location>
</feature>
<feature type="compositionally biased region" description="Basic and acidic residues" evidence="1">
    <location>
        <begin position="114"/>
        <end position="127"/>
    </location>
</feature>
<dbReference type="Proteomes" id="UP001178281">
    <property type="component" value="Unassembled WGS sequence"/>
</dbReference>
<dbReference type="AlphaFoldDB" id="A0AA90N8E0"/>
<accession>A0AA90N8E0</accession>
<dbReference type="SUPFAM" id="SSF160424">
    <property type="entry name" value="BH3703-like"/>
    <property type="match status" value="1"/>
</dbReference>
<sequence>MDAEQVASLQEQVARSLFEAVSGAVEGWKQAEFKFEIVGGYAGEALIVDGDPNLVSAPIDVGGWLYELRAETASPSGPWFTCAVFITSVGEYNFQFEYEAEPEWSGGPRPSLGEYERDLEEFPRSQEDIPSWFPEGHSR</sequence>
<comment type="caution">
    <text evidence="2">The sequence shown here is derived from an EMBL/GenBank/DDBJ whole genome shotgun (WGS) entry which is preliminary data.</text>
</comment>
<protein>
    <recommendedName>
        <fullName evidence="4">DUF600 family protein</fullName>
    </recommendedName>
</protein>
<gene>
    <name evidence="2" type="ORF">Q7X28_02210</name>
</gene>
<dbReference type="RefSeq" id="WP_305110147.1">
    <property type="nucleotide sequence ID" value="NZ_JAUTIX010000001.1"/>
</dbReference>